<dbReference type="EMBL" id="JBEWTB010000002">
    <property type="protein sequence ID" value="MET4759495.1"/>
    <property type="molecule type" value="Genomic_DNA"/>
</dbReference>
<name>A0ABV2SP06_9GAMM</name>
<gene>
    <name evidence="1" type="ORF">V5J35_004687</name>
</gene>
<dbReference type="Proteomes" id="UP001549366">
    <property type="component" value="Unassembled WGS sequence"/>
</dbReference>
<keyword evidence="2" id="KW-1185">Reference proteome</keyword>
<evidence type="ECO:0000313" key="2">
    <source>
        <dbReference type="Proteomes" id="UP001549366"/>
    </source>
</evidence>
<accession>A0ABV2SP06</accession>
<evidence type="ECO:0000313" key="1">
    <source>
        <dbReference type="EMBL" id="MET4759495.1"/>
    </source>
</evidence>
<dbReference type="InterPro" id="IPR038765">
    <property type="entry name" value="Papain-like_cys_pep_sf"/>
</dbReference>
<sequence>MGKLYNYRTEDQVVLELDASPSRGACAGAVCLWLQQRVQGQPLMTPPDLAEATALQQTLTNLAPALYDQRNASVYIAYKLHAVGLQTGEEIGTKDFIDLFSYVCHRPGLYYLSLSVSSGGLHAVGLQVLENDRYYLFDPDDGLSELSFAELVEHFLLECEDEDQFAAVKVLA</sequence>
<proteinExistence type="predicted"/>
<dbReference type="SUPFAM" id="SSF54001">
    <property type="entry name" value="Cysteine proteinases"/>
    <property type="match status" value="1"/>
</dbReference>
<dbReference type="Gene3D" id="3.90.70.20">
    <property type="match status" value="1"/>
</dbReference>
<comment type="caution">
    <text evidence="1">The sequence shown here is derived from an EMBL/GenBank/DDBJ whole genome shotgun (WGS) entry which is preliminary data.</text>
</comment>
<protein>
    <recommendedName>
        <fullName evidence="3">Peptidase C58 YopT-type domain-containing protein</fullName>
    </recommendedName>
</protein>
<organism evidence="1 2">
    <name type="scientific">Endozoicomonas lisbonensis</name>
    <dbReference type="NCBI Taxonomy" id="3120522"/>
    <lineage>
        <taxon>Bacteria</taxon>
        <taxon>Pseudomonadati</taxon>
        <taxon>Pseudomonadota</taxon>
        <taxon>Gammaproteobacteria</taxon>
        <taxon>Oceanospirillales</taxon>
        <taxon>Endozoicomonadaceae</taxon>
        <taxon>Endozoicomonas</taxon>
    </lineage>
</organism>
<evidence type="ECO:0008006" key="3">
    <source>
        <dbReference type="Google" id="ProtNLM"/>
    </source>
</evidence>
<reference evidence="1 2" key="1">
    <citation type="submission" date="2024-06" db="EMBL/GenBank/DDBJ databases">
        <title>Genomic Encyclopedia of Type Strains, Phase V (KMG-V): Genome sequencing to study the core and pangenomes of soil and plant-associated prokaryotes.</title>
        <authorList>
            <person name="Whitman W."/>
        </authorList>
    </citation>
    <scope>NUCLEOTIDE SEQUENCE [LARGE SCALE GENOMIC DNA]</scope>
    <source>
        <strain evidence="1 2">NE40</strain>
    </source>
</reference>
<dbReference type="RefSeq" id="WP_354009469.1">
    <property type="nucleotide sequence ID" value="NZ_JBEWTA010000001.1"/>
</dbReference>